<dbReference type="OrthoDB" id="298982at2759"/>
<proteinExistence type="predicted"/>
<evidence type="ECO:0000313" key="6">
    <source>
        <dbReference type="EMBL" id="KRW99950.1"/>
    </source>
</evidence>
<dbReference type="AlphaFoldDB" id="A0A0V0QCJ0"/>
<feature type="transmembrane region" description="Helical" evidence="5">
    <location>
        <begin position="796"/>
        <end position="818"/>
    </location>
</feature>
<keyword evidence="5" id="KW-0812">Transmembrane</keyword>
<feature type="transmembrane region" description="Helical" evidence="5">
    <location>
        <begin position="950"/>
        <end position="980"/>
    </location>
</feature>
<evidence type="ECO:0000256" key="4">
    <source>
        <dbReference type="SAM" id="MobiDB-lite"/>
    </source>
</evidence>
<dbReference type="InterPro" id="IPR011936">
    <property type="entry name" value="Myxo_disulph_rpt"/>
</dbReference>
<evidence type="ECO:0000256" key="3">
    <source>
        <dbReference type="ARBA" id="ARBA00023157"/>
    </source>
</evidence>
<evidence type="ECO:0000256" key="1">
    <source>
        <dbReference type="ARBA" id="ARBA00022729"/>
    </source>
</evidence>
<name>A0A0V0QCJ0_PSEPJ</name>
<gene>
    <name evidence="6" type="ORF">PPERSA_12626</name>
</gene>
<dbReference type="PANTHER" id="PTHR15332">
    <property type="entry name" value="PROPROTEIN CONVERTASE SUBTILISIN_KEXIN TYPE 5-LIKE"/>
    <property type="match status" value="1"/>
</dbReference>
<dbReference type="Gene3D" id="2.10.220.10">
    <property type="entry name" value="Hormone Receptor, Insulin-like Growth Factor Receptor 1, Chain A, domain 2"/>
    <property type="match status" value="3"/>
</dbReference>
<dbReference type="InterPro" id="IPR006212">
    <property type="entry name" value="Furin_repeat"/>
</dbReference>
<dbReference type="InterPro" id="IPR009030">
    <property type="entry name" value="Growth_fac_rcpt_cys_sf"/>
</dbReference>
<keyword evidence="3" id="KW-1015">Disulfide bond</keyword>
<keyword evidence="7" id="KW-1185">Reference proteome</keyword>
<feature type="transmembrane region" description="Helical" evidence="5">
    <location>
        <begin position="860"/>
        <end position="880"/>
    </location>
</feature>
<feature type="region of interest" description="Disordered" evidence="4">
    <location>
        <begin position="1096"/>
        <end position="1117"/>
    </location>
</feature>
<keyword evidence="2" id="KW-0677">Repeat</keyword>
<dbReference type="OMA" id="WALITIR"/>
<dbReference type="InParanoid" id="A0A0V0QCJ0"/>
<reference evidence="6 7" key="1">
    <citation type="journal article" date="2015" name="Sci. Rep.">
        <title>Genome of the facultative scuticociliatosis pathogen Pseudocohnilembus persalinus provides insight into its virulence through horizontal gene transfer.</title>
        <authorList>
            <person name="Xiong J."/>
            <person name="Wang G."/>
            <person name="Cheng J."/>
            <person name="Tian M."/>
            <person name="Pan X."/>
            <person name="Warren A."/>
            <person name="Jiang C."/>
            <person name="Yuan D."/>
            <person name="Miao W."/>
        </authorList>
    </citation>
    <scope>NUCLEOTIDE SEQUENCE [LARGE SCALE GENOMIC DNA]</scope>
    <source>
        <strain evidence="6">36N120E</strain>
    </source>
</reference>
<keyword evidence="1" id="KW-0732">Signal</keyword>
<keyword evidence="5" id="KW-1133">Transmembrane helix</keyword>
<dbReference type="PANTHER" id="PTHR15332:SF175">
    <property type="entry name" value="PROPROTEIN CONVERTASE SUBTILISIN_KEXIN TYPE 5-LIKE"/>
    <property type="match status" value="1"/>
</dbReference>
<sequence length="1117" mass="127874">MRQNGGTEYLTVNEENDYGLDAANTAYNGFTEGTSDASGKWWPVYPSTTTYYSSANADFINCNKHYFTTEHFYTTCWPNNREIRRVVTLGHASYKIKVVMKMVIFALQKWSNGSVTVQASAGTASHSQSYTISTAVAYDGQNYCDDYHSMYLVDPNQLDYFLDTSFELTGISGTTVTFIITGSDDNYNEASYQNWYGITQFDFYEYQCDDACETCDGIDIVDCLTCPAGKYRFFTYTDGFSVNHYRCYTDCPVGYYEDTSGSIDECSACDSRCVECYDSTQDDCTSCDVSNYYLDGNSCKLICTNNCYTCQTTPTEDSTVCLSCDYPHFLSGTSCVATCPAGEYGNMAGYTCDSCPTECATCTDLNTCQSCQPGYYYYSWDNSCVTNCPDNYYENTGTLTCDYCNDNCRTCQTTSTNCQSCLDNYILSGGACYTCDTFTGYISDPNFKGTVTAVSDCLEICGDGIRVSIDYECDDGNNQDGDGCNSKCQIETGWTCSGGSASTADTCTDQNPVRYIITQEQKSYYFENLEQNEKIKFKIQFDQNFIVSSSALENLLQTKIDDVDSSDFTVELTKHDTNSLIYYIYVEPTVNIENKNISFTFTEPTYIADSSGNQIVDKTTEFQIEQYAYYSSSTRSSVTSVAIDHLQLALLLGLVEIKQTLNGVKQVETLKNIFNFFADFGTDQIESDEKKIQVPDQYQKYGYSQLILDNAEGVFFYMLLILIFYCIAKIVFIVVNKTTYFKQNYYQSSLRLYSLKVLFGFFEWSAFNDFWQCTCIVFGVFSMINYYALDWNTSSFLSIFFGFTVLFTPPSIFMVSYINRKDPYKYDKTLRDDYEQVAYKFGYKFRSFWVWLNLERDYNIYYLFLFFLRKLLYVLVFIGLAGWVKVQIYSIVGINSAFLAYFVIKRPYLRLLDNLRVFATEVIMYVALFLTVQMDSDSLTLSEIYDKNQKFITCILVCAIIHVVYIFIDFIYITALLPVYKICFDKKAYRVSNLRQIRGKKESLNEGEFDDIMSNNNFNQDLPDQDQVKLYSDPKQFNQNRQSNRYGFNLGDELKEMESIDDNQSIRSIKQQGGLNHHFTTNNYENIKMNVNSQNDLQSVRQSRARRNNGLSKKTLI</sequence>
<protein>
    <submittedName>
        <fullName evidence="6">Insulin-like growth factor binding protein, N-terminal</fullName>
    </submittedName>
</protein>
<feature type="transmembrane region" description="Helical" evidence="5">
    <location>
        <begin position="886"/>
        <end position="904"/>
    </location>
</feature>
<evidence type="ECO:0000256" key="5">
    <source>
        <dbReference type="SAM" id="Phobius"/>
    </source>
</evidence>
<dbReference type="Pfam" id="PF13948">
    <property type="entry name" value="DUF4215"/>
    <property type="match status" value="1"/>
</dbReference>
<dbReference type="SMART" id="SM00261">
    <property type="entry name" value="FU"/>
    <property type="match status" value="5"/>
</dbReference>
<organism evidence="6 7">
    <name type="scientific">Pseudocohnilembus persalinus</name>
    <name type="common">Ciliate</name>
    <dbReference type="NCBI Taxonomy" id="266149"/>
    <lineage>
        <taxon>Eukaryota</taxon>
        <taxon>Sar</taxon>
        <taxon>Alveolata</taxon>
        <taxon>Ciliophora</taxon>
        <taxon>Intramacronucleata</taxon>
        <taxon>Oligohymenophorea</taxon>
        <taxon>Scuticociliatia</taxon>
        <taxon>Philasterida</taxon>
        <taxon>Pseudocohnilembidae</taxon>
        <taxon>Pseudocohnilembus</taxon>
    </lineage>
</organism>
<accession>A0A0V0QCJ0</accession>
<dbReference type="SUPFAM" id="SSF57184">
    <property type="entry name" value="Growth factor receptor domain"/>
    <property type="match status" value="2"/>
</dbReference>
<dbReference type="Proteomes" id="UP000054937">
    <property type="component" value="Unassembled WGS sequence"/>
</dbReference>
<dbReference type="CDD" id="cd00064">
    <property type="entry name" value="FU"/>
    <property type="match status" value="4"/>
</dbReference>
<keyword evidence="5" id="KW-0472">Membrane</keyword>
<feature type="transmembrane region" description="Helical" evidence="5">
    <location>
        <begin position="757"/>
        <end position="784"/>
    </location>
</feature>
<dbReference type="NCBIfam" id="TIGR02232">
    <property type="entry name" value="myxo_disulf_rpt"/>
    <property type="match status" value="1"/>
</dbReference>
<dbReference type="EMBL" id="LDAU01000202">
    <property type="protein sequence ID" value="KRW99950.1"/>
    <property type="molecule type" value="Genomic_DNA"/>
</dbReference>
<feature type="transmembrane region" description="Helical" evidence="5">
    <location>
        <begin position="911"/>
        <end position="930"/>
    </location>
</feature>
<evidence type="ECO:0000313" key="7">
    <source>
        <dbReference type="Proteomes" id="UP000054937"/>
    </source>
</evidence>
<feature type="transmembrane region" description="Helical" evidence="5">
    <location>
        <begin position="714"/>
        <end position="736"/>
    </location>
</feature>
<comment type="caution">
    <text evidence="6">The sequence shown here is derived from an EMBL/GenBank/DDBJ whole genome shotgun (WGS) entry which is preliminary data.</text>
</comment>
<evidence type="ECO:0000256" key="2">
    <source>
        <dbReference type="ARBA" id="ARBA00022737"/>
    </source>
</evidence>